<organism evidence="2 3">
    <name type="scientific">Dyella acidisoli</name>
    <dbReference type="NCBI Taxonomy" id="1867834"/>
    <lineage>
        <taxon>Bacteria</taxon>
        <taxon>Pseudomonadati</taxon>
        <taxon>Pseudomonadota</taxon>
        <taxon>Gammaproteobacteria</taxon>
        <taxon>Lysobacterales</taxon>
        <taxon>Rhodanobacteraceae</taxon>
        <taxon>Dyella</taxon>
    </lineage>
</organism>
<dbReference type="PANTHER" id="PTHR35862:SF1">
    <property type="entry name" value="FELS-2 PROPHAGE PROTEIN"/>
    <property type="match status" value="1"/>
</dbReference>
<evidence type="ECO:0000313" key="2">
    <source>
        <dbReference type="EMBL" id="GLQ93457.1"/>
    </source>
</evidence>
<evidence type="ECO:0000259" key="1">
    <source>
        <dbReference type="Pfam" id="PF26078"/>
    </source>
</evidence>
<sequence length="296" mass="31866">MSGLTAVDLSQLPAPAVVEAISFERIFADMLADLRARDVTFTALTESDPSYKVLQVAAYREMLLRQRVNDGAKAVMLPYARSTDLDNLGAFYNVERLTLDPGDPSRGIPKITESDEDYLRRIRLSPEGFSVAGPEGAYIFHALSASPDVLDASATSPSPGQVRVAVLSRTGDGTAPQATLDAVAAALSSVKVRPLTDEVIVQSAEIIPYRITGTRYTLAGPDSAVVLDNSDRNLAKFVVDTHKLGRDITRSGLDAAIHVPGMQRVDLDTPTDRIVISRTQAAYCTAIDLRYGGNDE</sequence>
<reference evidence="3" key="1">
    <citation type="journal article" date="2019" name="Int. J. Syst. Evol. Microbiol.">
        <title>The Global Catalogue of Microorganisms (GCM) 10K type strain sequencing project: providing services to taxonomists for standard genome sequencing and annotation.</title>
        <authorList>
            <consortium name="The Broad Institute Genomics Platform"/>
            <consortium name="The Broad Institute Genome Sequencing Center for Infectious Disease"/>
            <person name="Wu L."/>
            <person name="Ma J."/>
        </authorList>
    </citation>
    <scope>NUCLEOTIDE SEQUENCE [LARGE SCALE GENOMIC DNA]</scope>
    <source>
        <strain evidence="3">NBRC 111980</strain>
    </source>
</reference>
<dbReference type="PIRSF" id="PIRSF020481">
    <property type="entry name" value="BAP"/>
    <property type="match status" value="1"/>
</dbReference>
<comment type="caution">
    <text evidence="2">The sequence shown here is derived from an EMBL/GenBank/DDBJ whole genome shotgun (WGS) entry which is preliminary data.</text>
</comment>
<dbReference type="InterPro" id="IPR014507">
    <property type="entry name" value="Baseplate_assembly_J_pred"/>
</dbReference>
<evidence type="ECO:0000313" key="3">
    <source>
        <dbReference type="Proteomes" id="UP001156670"/>
    </source>
</evidence>
<dbReference type="Pfam" id="PF26078">
    <property type="entry name" value="Baseplate_J_M"/>
    <property type="match status" value="1"/>
</dbReference>
<proteinExistence type="predicted"/>
<dbReference type="Proteomes" id="UP001156670">
    <property type="component" value="Unassembled WGS sequence"/>
</dbReference>
<dbReference type="RefSeq" id="WP_284321169.1">
    <property type="nucleotide sequence ID" value="NZ_BSOB01000018.1"/>
</dbReference>
<dbReference type="InterPro" id="IPR058531">
    <property type="entry name" value="Baseplate_J_M"/>
</dbReference>
<dbReference type="EMBL" id="BSOB01000018">
    <property type="protein sequence ID" value="GLQ93457.1"/>
    <property type="molecule type" value="Genomic_DNA"/>
</dbReference>
<accession>A0ABQ5XP27</accession>
<dbReference type="PANTHER" id="PTHR35862">
    <property type="entry name" value="FELS-2 PROPHAGE PROTEIN"/>
    <property type="match status" value="1"/>
</dbReference>
<feature type="domain" description="Baseplate J-like central" evidence="1">
    <location>
        <begin position="131"/>
        <end position="202"/>
    </location>
</feature>
<dbReference type="InterPro" id="IPR052726">
    <property type="entry name" value="Phage_Baseplate_Hub"/>
</dbReference>
<keyword evidence="3" id="KW-1185">Reference proteome</keyword>
<protein>
    <submittedName>
        <fullName evidence="2">Baseplate assembly protein</fullName>
    </submittedName>
</protein>
<name>A0ABQ5XP27_9GAMM</name>
<gene>
    <name evidence="2" type="primary">J</name>
    <name evidence="2" type="ORF">GCM10007901_24080</name>
</gene>